<evidence type="ECO:0000313" key="2">
    <source>
        <dbReference type="Proteomes" id="UP000887116"/>
    </source>
</evidence>
<reference evidence="1" key="1">
    <citation type="submission" date="2020-07" db="EMBL/GenBank/DDBJ databases">
        <title>Multicomponent nature underlies the extraordinary mechanical properties of spider dragline silk.</title>
        <authorList>
            <person name="Kono N."/>
            <person name="Nakamura H."/>
            <person name="Mori M."/>
            <person name="Yoshida Y."/>
            <person name="Ohtoshi R."/>
            <person name="Malay A.D."/>
            <person name="Moran D.A.P."/>
            <person name="Tomita M."/>
            <person name="Numata K."/>
            <person name="Arakawa K."/>
        </authorList>
    </citation>
    <scope>NUCLEOTIDE SEQUENCE</scope>
</reference>
<keyword evidence="1" id="KW-0548">Nucleotidyltransferase</keyword>
<evidence type="ECO:0000313" key="1">
    <source>
        <dbReference type="EMBL" id="GFQ78922.1"/>
    </source>
</evidence>
<dbReference type="AlphaFoldDB" id="A0A8X6FFR6"/>
<keyword evidence="1" id="KW-0808">Transferase</keyword>
<accession>A0A8X6FFR6</accession>
<organism evidence="1 2">
    <name type="scientific">Trichonephila clavata</name>
    <name type="common">Joro spider</name>
    <name type="synonym">Nephila clavata</name>
    <dbReference type="NCBI Taxonomy" id="2740835"/>
    <lineage>
        <taxon>Eukaryota</taxon>
        <taxon>Metazoa</taxon>
        <taxon>Ecdysozoa</taxon>
        <taxon>Arthropoda</taxon>
        <taxon>Chelicerata</taxon>
        <taxon>Arachnida</taxon>
        <taxon>Araneae</taxon>
        <taxon>Araneomorphae</taxon>
        <taxon>Entelegynae</taxon>
        <taxon>Araneoidea</taxon>
        <taxon>Nephilidae</taxon>
        <taxon>Trichonephila</taxon>
    </lineage>
</organism>
<sequence length="222" mass="25267">MIVNTSKRVFQVFTLNTKPKVIQLFYGDYQLQRTQEATYLGIVLDSRLSWNKQASKNKIETVQNNALRIITGGAFSKLIQAMQLQANIEPLTFRRKMVALKLIERLIRHGDFGRNYNPADYSPCLRVENFLRHLSPACYNLDLVLPVNKRSCIDTELRMTALATVGERSPEKHWLHVYMDDSAAGDNHNAGVGVYSRYFRLSRAVGANCTNYDGELSPYGTD</sequence>
<proteinExistence type="predicted"/>
<dbReference type="GO" id="GO:0003964">
    <property type="term" value="F:RNA-directed DNA polymerase activity"/>
    <property type="evidence" value="ECO:0007669"/>
    <property type="project" value="UniProtKB-KW"/>
</dbReference>
<dbReference type="OrthoDB" id="8058536at2759"/>
<name>A0A8X6FFR6_TRICU</name>
<gene>
    <name evidence="1" type="ORF">TNCT_704451</name>
</gene>
<dbReference type="Proteomes" id="UP000887116">
    <property type="component" value="Unassembled WGS sequence"/>
</dbReference>
<dbReference type="EMBL" id="BMAO01031971">
    <property type="protein sequence ID" value="GFQ78922.1"/>
    <property type="molecule type" value="Genomic_DNA"/>
</dbReference>
<protein>
    <submittedName>
        <fullName evidence="1">Putative reverse transcriptase</fullName>
    </submittedName>
</protein>
<keyword evidence="2" id="KW-1185">Reference proteome</keyword>
<keyword evidence="1" id="KW-0695">RNA-directed DNA polymerase</keyword>
<comment type="caution">
    <text evidence="1">The sequence shown here is derived from an EMBL/GenBank/DDBJ whole genome shotgun (WGS) entry which is preliminary data.</text>
</comment>